<keyword evidence="2" id="KW-0547">Nucleotide-binding</keyword>
<dbReference type="PANTHER" id="PTHR43289">
    <property type="entry name" value="MITOGEN-ACTIVATED PROTEIN KINASE KINASE KINASE 20-RELATED"/>
    <property type="match status" value="1"/>
</dbReference>
<dbReference type="RefSeq" id="WP_255797311.1">
    <property type="nucleotide sequence ID" value="NZ_CP104263.1"/>
</dbReference>
<dbReference type="SUPFAM" id="SSF56112">
    <property type="entry name" value="Protein kinase-like (PK-like)"/>
    <property type="match status" value="1"/>
</dbReference>
<evidence type="ECO:0000313" key="8">
    <source>
        <dbReference type="Proteomes" id="UP001206924"/>
    </source>
</evidence>
<protein>
    <submittedName>
        <fullName evidence="7">Serine/threonine protein kinase</fullName>
    </submittedName>
</protein>
<comment type="caution">
    <text evidence="7">The sequence shown here is derived from an EMBL/GenBank/DDBJ whole genome shotgun (WGS) entry which is preliminary data.</text>
</comment>
<evidence type="ECO:0000256" key="2">
    <source>
        <dbReference type="ARBA" id="ARBA00022741"/>
    </source>
</evidence>
<dbReference type="PANTHER" id="PTHR43289:SF34">
    <property type="entry name" value="SERINE_THREONINE-PROTEIN KINASE YBDM-RELATED"/>
    <property type="match status" value="1"/>
</dbReference>
<dbReference type="SMART" id="SM00220">
    <property type="entry name" value="S_TKc"/>
    <property type="match status" value="1"/>
</dbReference>
<dbReference type="Gene3D" id="3.30.200.20">
    <property type="entry name" value="Phosphorylase Kinase, domain 1"/>
    <property type="match status" value="1"/>
</dbReference>
<keyword evidence="7" id="KW-0723">Serine/threonine-protein kinase</keyword>
<feature type="domain" description="Protein kinase" evidence="6">
    <location>
        <begin position="9"/>
        <end position="277"/>
    </location>
</feature>
<dbReference type="Pfam" id="PF00069">
    <property type="entry name" value="Pkinase"/>
    <property type="match status" value="1"/>
</dbReference>
<dbReference type="Gene3D" id="1.10.510.10">
    <property type="entry name" value="Transferase(Phosphotransferase) domain 1"/>
    <property type="match status" value="1"/>
</dbReference>
<proteinExistence type="predicted"/>
<evidence type="ECO:0000256" key="3">
    <source>
        <dbReference type="ARBA" id="ARBA00022777"/>
    </source>
</evidence>
<dbReference type="PROSITE" id="PS50011">
    <property type="entry name" value="PROTEIN_KINASE_DOM"/>
    <property type="match status" value="1"/>
</dbReference>
<keyword evidence="8" id="KW-1185">Reference proteome</keyword>
<keyword evidence="4" id="KW-0067">ATP-binding</keyword>
<dbReference type="CDD" id="cd14014">
    <property type="entry name" value="STKc_PknB_like"/>
    <property type="match status" value="1"/>
</dbReference>
<evidence type="ECO:0000259" key="6">
    <source>
        <dbReference type="PROSITE" id="PS50011"/>
    </source>
</evidence>
<dbReference type="EMBL" id="JANFLP010000007">
    <property type="protein sequence ID" value="MCQ1949628.1"/>
    <property type="molecule type" value="Genomic_DNA"/>
</dbReference>
<evidence type="ECO:0000313" key="7">
    <source>
        <dbReference type="EMBL" id="MCQ1949628.1"/>
    </source>
</evidence>
<dbReference type="Proteomes" id="UP001206924">
    <property type="component" value="Unassembled WGS sequence"/>
</dbReference>
<dbReference type="InterPro" id="IPR000719">
    <property type="entry name" value="Prot_kinase_dom"/>
</dbReference>
<reference evidence="7 8" key="1">
    <citation type="submission" date="2022-07" db="EMBL/GenBank/DDBJ databases">
        <title>Novel species in genus Arthrobacter.</title>
        <authorList>
            <person name="Liu Y."/>
        </authorList>
    </citation>
    <scope>NUCLEOTIDE SEQUENCE [LARGE SCALE GENOMIC DNA]</scope>
    <source>
        <strain evidence="8">zg-Y859</strain>
    </source>
</reference>
<evidence type="ECO:0000256" key="5">
    <source>
        <dbReference type="SAM" id="MobiDB-lite"/>
    </source>
</evidence>
<feature type="region of interest" description="Disordered" evidence="5">
    <location>
        <begin position="282"/>
        <end position="321"/>
    </location>
</feature>
<evidence type="ECO:0000256" key="1">
    <source>
        <dbReference type="ARBA" id="ARBA00022679"/>
    </source>
</evidence>
<feature type="compositionally biased region" description="Low complexity" evidence="5">
    <location>
        <begin position="296"/>
        <end position="306"/>
    </location>
</feature>
<keyword evidence="3 7" id="KW-0418">Kinase</keyword>
<feature type="compositionally biased region" description="Pro residues" evidence="5">
    <location>
        <begin position="311"/>
        <end position="321"/>
    </location>
</feature>
<gene>
    <name evidence="7" type="ORF">NNX28_06740</name>
</gene>
<name>A0ABT1NPH5_9MICC</name>
<sequence length="321" mass="33888">MDVLLGHRYRTTELIGSGGAAAVYRAVDENLGREVAVKLFNAGFREDDETRRQQIEMQLLATLNHPGLVTLLDAGVNVDDEGRSSSFLVMELVDGPDLRGTLKEGPLSSSATAALGADLADALNYVHSNGVIHRDVKPANILLFPQEDMDTRLYPRLTDFGIARMVEATVATANGATIGTANYLSPEQAQGAAVDPRTDVYSLGLVLLECLTGEKAFPGPIVEAAVARLLRDPEIPEWVGPDWTGILRAMTSRLVDARPEAHEVAVALRSLASEAMVLDGPVPSPGSSAFGDPDTGESATGGATTGNIYIPAPPQHAPSLG</sequence>
<accession>A0ABT1NPH5</accession>
<evidence type="ECO:0000256" key="4">
    <source>
        <dbReference type="ARBA" id="ARBA00022840"/>
    </source>
</evidence>
<keyword evidence="1" id="KW-0808">Transferase</keyword>
<dbReference type="GO" id="GO:0004674">
    <property type="term" value="F:protein serine/threonine kinase activity"/>
    <property type="evidence" value="ECO:0007669"/>
    <property type="project" value="UniProtKB-KW"/>
</dbReference>
<dbReference type="InterPro" id="IPR008271">
    <property type="entry name" value="Ser/Thr_kinase_AS"/>
</dbReference>
<organism evidence="7 8">
    <name type="scientific">Arthrobacter jinronghuae</name>
    <dbReference type="NCBI Taxonomy" id="2964609"/>
    <lineage>
        <taxon>Bacteria</taxon>
        <taxon>Bacillati</taxon>
        <taxon>Actinomycetota</taxon>
        <taxon>Actinomycetes</taxon>
        <taxon>Micrococcales</taxon>
        <taxon>Micrococcaceae</taxon>
        <taxon>Arthrobacter</taxon>
    </lineage>
</organism>
<dbReference type="InterPro" id="IPR011009">
    <property type="entry name" value="Kinase-like_dom_sf"/>
</dbReference>
<dbReference type="PROSITE" id="PS00108">
    <property type="entry name" value="PROTEIN_KINASE_ST"/>
    <property type="match status" value="1"/>
</dbReference>